<dbReference type="Pfam" id="PF11907">
    <property type="entry name" value="DUF3427"/>
    <property type="match status" value="1"/>
</dbReference>
<dbReference type="Proteomes" id="UP001596074">
    <property type="component" value="Unassembled WGS sequence"/>
</dbReference>
<dbReference type="Pfam" id="PF04851">
    <property type="entry name" value="ResIII"/>
    <property type="match status" value="1"/>
</dbReference>
<keyword evidence="4" id="KW-1185">Reference proteome</keyword>
<dbReference type="InterPro" id="IPR027417">
    <property type="entry name" value="P-loop_NTPase"/>
</dbReference>
<dbReference type="PANTHER" id="PTHR47962:SF7">
    <property type="entry name" value="MITOCHONDRIAL ATP-DEPENDENT HELICASE IRC3-RELATED"/>
    <property type="match status" value="1"/>
</dbReference>
<protein>
    <submittedName>
        <fullName evidence="3">DUF3427 domain-containing protein</fullName>
    </submittedName>
</protein>
<feature type="domain" description="Helicase ATP-binding" evidence="1">
    <location>
        <begin position="335"/>
        <end position="487"/>
    </location>
</feature>
<dbReference type="InterPro" id="IPR052511">
    <property type="entry name" value="ATP-dep_Helicase"/>
</dbReference>
<evidence type="ECO:0000313" key="4">
    <source>
        <dbReference type="Proteomes" id="UP001596074"/>
    </source>
</evidence>
<dbReference type="EMBL" id="JBHSON010000043">
    <property type="protein sequence ID" value="MFC5749521.1"/>
    <property type="molecule type" value="Genomic_DNA"/>
</dbReference>
<dbReference type="SUPFAM" id="SSF56024">
    <property type="entry name" value="Phospholipase D/nuclease"/>
    <property type="match status" value="1"/>
</dbReference>
<evidence type="ECO:0000313" key="3">
    <source>
        <dbReference type="EMBL" id="MFC5749521.1"/>
    </source>
</evidence>
<dbReference type="Pfam" id="PF00271">
    <property type="entry name" value="Helicase_C"/>
    <property type="match status" value="1"/>
</dbReference>
<dbReference type="InterPro" id="IPR025202">
    <property type="entry name" value="PLD-like_dom"/>
</dbReference>
<feature type="domain" description="Helicase C-terminal" evidence="2">
    <location>
        <begin position="548"/>
        <end position="701"/>
    </location>
</feature>
<dbReference type="CDD" id="cd18032">
    <property type="entry name" value="DEXHc_RE_I_III_res"/>
    <property type="match status" value="1"/>
</dbReference>
<dbReference type="Gene3D" id="3.40.50.300">
    <property type="entry name" value="P-loop containing nucleotide triphosphate hydrolases"/>
    <property type="match status" value="2"/>
</dbReference>
<reference evidence="4" key="1">
    <citation type="journal article" date="2019" name="Int. J. Syst. Evol. Microbiol.">
        <title>The Global Catalogue of Microorganisms (GCM) 10K type strain sequencing project: providing services to taxonomists for standard genome sequencing and annotation.</title>
        <authorList>
            <consortium name="The Broad Institute Genomics Platform"/>
            <consortium name="The Broad Institute Genome Sequencing Center for Infectious Disease"/>
            <person name="Wu L."/>
            <person name="Ma J."/>
        </authorList>
    </citation>
    <scope>NUCLEOTIDE SEQUENCE [LARGE SCALE GENOMIC DNA]</scope>
    <source>
        <strain evidence="4">KCTC 42087</strain>
    </source>
</reference>
<accession>A0ABW1A255</accession>
<dbReference type="Pfam" id="PF13091">
    <property type="entry name" value="PLDc_2"/>
    <property type="match status" value="1"/>
</dbReference>
<dbReference type="InterPro" id="IPR021835">
    <property type="entry name" value="DUF3427"/>
</dbReference>
<sequence length="1036" mass="116722">MAELAPGAYEEIVTAALQRRLQVLDDDLVHRTGLDAVDSEEMLVRHVSHQIRRALRIAAESTDPDKALARQAVVANAISEAISRLVPGASQADDLLADDHDVLLAVADGRLPDGRVRFPERPEIALTSSALLVNGREQPQIGREVVKELASADRVDLLCAFLKWHGLRLVEGALREFLARGGTLRVITTTYMGATELRAVERLVELGAEVAVSYDTRRTRLHAKAWLFGRDSGLDTAYVGSSNLSRAAMLDGVEWNVRLARAEQPHLIDTFAATFEEYWNEASFERYDSERDKPRLARALSHEQNGNTALPLQIANIDINPYPYQREILDELEAVREVHGHWRNLVVMATGTGKTIVSALDYQRLRRQGRVDSLLFVAHRKEILEQSLSTFRMVLKDGAFGELLVNGKRPMNWQHVFASIQSLNLLPALDPDRYSMIIVDEFHHAAAASYSTLLDQARPTVLLGLTATPERADGEDILRWFDGRKPDVELRLWEALERGLLVPFHYFGIHDDTDLSQVAWRRGSGYDISDLSELYTGLHTRVDMIVQALADKLGNVSTMKAVGFCVSIGHATFMADRFNHRGIPARAVTSAMTTEEREAALRDLKDGTVQVVFTVDLFNEGVDVPDIDTVLFLRPTESATVFLQQLGRGLRLAPDKPVLTVLDFVGHQNKEFRFDKRFRALTGVPRGRLAQEIEAGFPTLPAGCAIDLDREVSQIVLANIKQSLGFRVKEAVSELRDLGDVSLPDFLSETGRELEDLYQGSRGGWVRLRREAGYDPRPVADEKEDQKLARSIGRMLHIDDPERLRFLREVLDAPNPPETASADPRRKRLLAMLHASLDSSQPISVLEQNLARLWQNAARREELLLITGVLYERIHRVTPVVNEVAHLPIHLHARYSKDELLSAFGMEKPRSWVQGIRWVERERADLFMVTINKTEKGYKPSTMYNDRAITPTLFQWESQSETREDSRDGQRYIHHAERGSTVHLFIRESKAGAPPYLYAGPMTYRSHEGEQPMRILWELAHPLPADVFHYAKVNTG</sequence>
<gene>
    <name evidence="3" type="ORF">ACFPZN_28195</name>
</gene>
<organism evidence="3 4">
    <name type="scientific">Actinomadura rugatobispora</name>
    <dbReference type="NCBI Taxonomy" id="1994"/>
    <lineage>
        <taxon>Bacteria</taxon>
        <taxon>Bacillati</taxon>
        <taxon>Actinomycetota</taxon>
        <taxon>Actinomycetes</taxon>
        <taxon>Streptosporangiales</taxon>
        <taxon>Thermomonosporaceae</taxon>
        <taxon>Actinomadura</taxon>
    </lineage>
</organism>
<dbReference type="Gene3D" id="3.30.870.10">
    <property type="entry name" value="Endonuclease Chain A"/>
    <property type="match status" value="1"/>
</dbReference>
<dbReference type="SMART" id="SM00487">
    <property type="entry name" value="DEXDc"/>
    <property type="match status" value="1"/>
</dbReference>
<dbReference type="RefSeq" id="WP_378285249.1">
    <property type="nucleotide sequence ID" value="NZ_JBHSON010000043.1"/>
</dbReference>
<name>A0ABW1A255_9ACTN</name>
<dbReference type="InterPro" id="IPR006935">
    <property type="entry name" value="Helicase/UvrB_N"/>
</dbReference>
<dbReference type="CDD" id="cd18799">
    <property type="entry name" value="SF2_C_EcoAI-like"/>
    <property type="match status" value="1"/>
</dbReference>
<dbReference type="InterPro" id="IPR001650">
    <property type="entry name" value="Helicase_C-like"/>
</dbReference>
<dbReference type="PROSITE" id="PS51192">
    <property type="entry name" value="HELICASE_ATP_BIND_1"/>
    <property type="match status" value="1"/>
</dbReference>
<dbReference type="SUPFAM" id="SSF52540">
    <property type="entry name" value="P-loop containing nucleoside triphosphate hydrolases"/>
    <property type="match status" value="1"/>
</dbReference>
<dbReference type="InterPro" id="IPR014001">
    <property type="entry name" value="Helicase_ATP-bd"/>
</dbReference>
<dbReference type="PANTHER" id="PTHR47962">
    <property type="entry name" value="ATP-DEPENDENT HELICASE LHR-RELATED-RELATED"/>
    <property type="match status" value="1"/>
</dbReference>
<evidence type="ECO:0000259" key="1">
    <source>
        <dbReference type="PROSITE" id="PS51192"/>
    </source>
</evidence>
<evidence type="ECO:0000259" key="2">
    <source>
        <dbReference type="PROSITE" id="PS51194"/>
    </source>
</evidence>
<dbReference type="SMART" id="SM00490">
    <property type="entry name" value="HELICc"/>
    <property type="match status" value="1"/>
</dbReference>
<dbReference type="CDD" id="cd09203">
    <property type="entry name" value="PLDc_N_DEXD_b1"/>
    <property type="match status" value="1"/>
</dbReference>
<proteinExistence type="predicted"/>
<dbReference type="PROSITE" id="PS51194">
    <property type="entry name" value="HELICASE_CTER"/>
    <property type="match status" value="1"/>
</dbReference>
<comment type="caution">
    <text evidence="3">The sequence shown here is derived from an EMBL/GenBank/DDBJ whole genome shotgun (WGS) entry which is preliminary data.</text>
</comment>